<dbReference type="InterPro" id="IPR049712">
    <property type="entry name" value="Poly_export"/>
</dbReference>
<keyword evidence="6" id="KW-1185">Reference proteome</keyword>
<keyword evidence="1 2" id="KW-0732">Signal</keyword>
<dbReference type="Pfam" id="PF10531">
    <property type="entry name" value="SLBB"/>
    <property type="match status" value="1"/>
</dbReference>
<evidence type="ECO:0000256" key="2">
    <source>
        <dbReference type="SAM" id="SignalP"/>
    </source>
</evidence>
<dbReference type="Gene3D" id="3.10.560.10">
    <property type="entry name" value="Outer membrane lipoprotein wza domain like"/>
    <property type="match status" value="1"/>
</dbReference>
<dbReference type="GO" id="GO:0015159">
    <property type="term" value="F:polysaccharide transmembrane transporter activity"/>
    <property type="evidence" value="ECO:0007669"/>
    <property type="project" value="InterPro"/>
</dbReference>
<dbReference type="PANTHER" id="PTHR33619">
    <property type="entry name" value="POLYSACCHARIDE EXPORT PROTEIN GFCE-RELATED"/>
    <property type="match status" value="1"/>
</dbReference>
<evidence type="ECO:0000259" key="3">
    <source>
        <dbReference type="Pfam" id="PF02563"/>
    </source>
</evidence>
<comment type="caution">
    <text evidence="5">The sequence shown here is derived from an EMBL/GenBank/DDBJ whole genome shotgun (WGS) entry which is preliminary data.</text>
</comment>
<dbReference type="PANTHER" id="PTHR33619:SF3">
    <property type="entry name" value="POLYSACCHARIDE EXPORT PROTEIN GFCE-RELATED"/>
    <property type="match status" value="1"/>
</dbReference>
<feature type="domain" description="Soluble ligand binding" evidence="4">
    <location>
        <begin position="116"/>
        <end position="151"/>
    </location>
</feature>
<evidence type="ECO:0000313" key="6">
    <source>
        <dbReference type="Proteomes" id="UP000708298"/>
    </source>
</evidence>
<dbReference type="RefSeq" id="WP_227322857.1">
    <property type="nucleotide sequence ID" value="NZ_JAESVB010000011.1"/>
</dbReference>
<feature type="domain" description="Polysaccharide export protein N-terminal" evidence="3">
    <location>
        <begin position="35"/>
        <end position="110"/>
    </location>
</feature>
<sequence>MLCKGPVALAILAVCLLTRCAPAGSDLPPLPPPAETGTYHLGPGDRVRVIVYGDKELSDIFAIGDDGLISLPLAGDVAASGLTADTLGRRIAAQLSANGMMQNPSVAVEVAAYRPIFILGEVARPGQYPYEPDMTVIAAVSLAGGYTYRAVKRYEAVVRTTGRTTQKGLTQPEDRLAPGDVITIFDRVY</sequence>
<feature type="signal peptide" evidence="2">
    <location>
        <begin position="1"/>
        <end position="23"/>
    </location>
</feature>
<dbReference type="Gene3D" id="3.30.1950.10">
    <property type="entry name" value="wza like domain"/>
    <property type="match status" value="1"/>
</dbReference>
<evidence type="ECO:0000256" key="1">
    <source>
        <dbReference type="ARBA" id="ARBA00022729"/>
    </source>
</evidence>
<proteinExistence type="predicted"/>
<reference evidence="5" key="2">
    <citation type="submission" date="2021-01" db="EMBL/GenBank/DDBJ databases">
        <authorList>
            <person name="Mieszkin S."/>
            <person name="Pouder E."/>
            <person name="Alain K."/>
        </authorList>
    </citation>
    <scope>NUCLEOTIDE SEQUENCE</scope>
    <source>
        <strain evidence="5">HW T2.11</strain>
    </source>
</reference>
<evidence type="ECO:0000259" key="4">
    <source>
        <dbReference type="Pfam" id="PF10531"/>
    </source>
</evidence>
<dbReference type="AlphaFoldDB" id="A0A964E0X8"/>
<dbReference type="Pfam" id="PF02563">
    <property type="entry name" value="Poly_export"/>
    <property type="match status" value="1"/>
</dbReference>
<dbReference type="EMBL" id="JAESVB010000011">
    <property type="protein sequence ID" value="MCB8877203.1"/>
    <property type="molecule type" value="Genomic_DNA"/>
</dbReference>
<protein>
    <submittedName>
        <fullName evidence="5">Polysaccharide export protein</fullName>
    </submittedName>
</protein>
<feature type="chain" id="PRO_5038091472" evidence="2">
    <location>
        <begin position="24"/>
        <end position="189"/>
    </location>
</feature>
<dbReference type="InterPro" id="IPR019554">
    <property type="entry name" value="Soluble_ligand-bd"/>
</dbReference>
<organism evidence="5 6">
    <name type="scientific">Acidisoma silvae</name>
    <dbReference type="NCBI Taxonomy" id="2802396"/>
    <lineage>
        <taxon>Bacteria</taxon>
        <taxon>Pseudomonadati</taxon>
        <taxon>Pseudomonadota</taxon>
        <taxon>Alphaproteobacteria</taxon>
        <taxon>Acetobacterales</taxon>
        <taxon>Acidocellaceae</taxon>
        <taxon>Acidisoma</taxon>
    </lineage>
</organism>
<dbReference type="Proteomes" id="UP000708298">
    <property type="component" value="Unassembled WGS sequence"/>
</dbReference>
<gene>
    <name evidence="5" type="ORF">ASILVAE211_18550</name>
</gene>
<accession>A0A964E0X8</accession>
<dbReference type="InterPro" id="IPR003715">
    <property type="entry name" value="Poly_export_N"/>
</dbReference>
<name>A0A964E0X8_9PROT</name>
<reference evidence="5" key="1">
    <citation type="journal article" date="2021" name="Microorganisms">
        <title>Acidisoma silvae sp. nov. and Acidisomacellulosilytica sp. nov., Two Acidophilic Bacteria Isolated from Decaying Wood, Hydrolyzing Cellulose and Producing Poly-3-hydroxybutyrate.</title>
        <authorList>
            <person name="Mieszkin S."/>
            <person name="Pouder E."/>
            <person name="Uroz S."/>
            <person name="Simon-Colin C."/>
            <person name="Alain K."/>
        </authorList>
    </citation>
    <scope>NUCLEOTIDE SEQUENCE</scope>
    <source>
        <strain evidence="5">HW T2.11</strain>
    </source>
</reference>
<evidence type="ECO:0000313" key="5">
    <source>
        <dbReference type="EMBL" id="MCB8877203.1"/>
    </source>
</evidence>